<gene>
    <name evidence="1" type="ORF">H6P81_012298</name>
</gene>
<accession>A0AAV7EDI0</accession>
<protein>
    <submittedName>
        <fullName evidence="1">Uncharacterized protein</fullName>
    </submittedName>
</protein>
<evidence type="ECO:0000313" key="1">
    <source>
        <dbReference type="EMBL" id="KAG9446170.1"/>
    </source>
</evidence>
<keyword evidence="2" id="KW-1185">Reference proteome</keyword>
<evidence type="ECO:0000313" key="2">
    <source>
        <dbReference type="Proteomes" id="UP000825729"/>
    </source>
</evidence>
<reference evidence="1 2" key="1">
    <citation type="submission" date="2021-07" db="EMBL/GenBank/DDBJ databases">
        <title>The Aristolochia fimbriata genome: insights into angiosperm evolution, floral development and chemical biosynthesis.</title>
        <authorList>
            <person name="Jiao Y."/>
        </authorList>
    </citation>
    <scope>NUCLEOTIDE SEQUENCE [LARGE SCALE GENOMIC DNA]</scope>
    <source>
        <strain evidence="1">IBCAS-2021</strain>
        <tissue evidence="1">Leaf</tissue>
    </source>
</reference>
<proteinExistence type="predicted"/>
<comment type="caution">
    <text evidence="1">The sequence shown here is derived from an EMBL/GenBank/DDBJ whole genome shotgun (WGS) entry which is preliminary data.</text>
</comment>
<name>A0AAV7EDI0_ARIFI</name>
<dbReference type="EMBL" id="JAINDJ010000005">
    <property type="protein sequence ID" value="KAG9446170.1"/>
    <property type="molecule type" value="Genomic_DNA"/>
</dbReference>
<dbReference type="AlphaFoldDB" id="A0AAV7EDI0"/>
<organism evidence="1 2">
    <name type="scientific">Aristolochia fimbriata</name>
    <name type="common">White veined hardy Dutchman's pipe vine</name>
    <dbReference type="NCBI Taxonomy" id="158543"/>
    <lineage>
        <taxon>Eukaryota</taxon>
        <taxon>Viridiplantae</taxon>
        <taxon>Streptophyta</taxon>
        <taxon>Embryophyta</taxon>
        <taxon>Tracheophyta</taxon>
        <taxon>Spermatophyta</taxon>
        <taxon>Magnoliopsida</taxon>
        <taxon>Magnoliidae</taxon>
        <taxon>Piperales</taxon>
        <taxon>Aristolochiaceae</taxon>
        <taxon>Aristolochia</taxon>
    </lineage>
</organism>
<dbReference type="Proteomes" id="UP000825729">
    <property type="component" value="Unassembled WGS sequence"/>
</dbReference>
<sequence>MALGHSSTPLERPKGGLLKQGWVPEVQARVTWTSGIQRMTLTGIHNQTVVSINSLSFWLRVELNHIFDLRRFDQAQQRQNYSGQKTLISPTMTYLSISIIFNQCNLDLELLKKASQQLQPVAHLNLRFKFLSITSPNIKQVTRSSANPTSNLGGRIFHQLQIPQATPNPISKGRQQSTMATGLLVDLPWKGYPKARPD</sequence>